<dbReference type="GO" id="GO:0015658">
    <property type="term" value="F:branched-chain amino acid transmembrane transporter activity"/>
    <property type="evidence" value="ECO:0007669"/>
    <property type="project" value="TreeGrafter"/>
</dbReference>
<dbReference type="InterPro" id="IPR003439">
    <property type="entry name" value="ABC_transporter-like_ATP-bd"/>
</dbReference>
<evidence type="ECO:0000313" key="6">
    <source>
        <dbReference type="Proteomes" id="UP000268469"/>
    </source>
</evidence>
<dbReference type="PANTHER" id="PTHR43820">
    <property type="entry name" value="HIGH-AFFINITY BRANCHED-CHAIN AMINO ACID TRANSPORT ATP-BINDING PROTEIN LIVF"/>
    <property type="match status" value="1"/>
</dbReference>
<comment type="caution">
    <text evidence="5">The sequence shown here is derived from an EMBL/GenBank/DDBJ whole genome shotgun (WGS) entry which is preliminary data.</text>
</comment>
<gene>
    <name evidence="5" type="ORF">DRP53_08785</name>
</gene>
<name>A0A660SFC7_UNCW3</name>
<evidence type="ECO:0000259" key="4">
    <source>
        <dbReference type="Pfam" id="PF00005"/>
    </source>
</evidence>
<dbReference type="GO" id="GO:0015807">
    <property type="term" value="P:L-amino acid transport"/>
    <property type="evidence" value="ECO:0007669"/>
    <property type="project" value="TreeGrafter"/>
</dbReference>
<dbReference type="EMBL" id="QNBE01000097">
    <property type="protein sequence ID" value="RKX69242.1"/>
    <property type="molecule type" value="Genomic_DNA"/>
</dbReference>
<dbReference type="SUPFAM" id="SSF52540">
    <property type="entry name" value="P-loop containing nucleoside triphosphate hydrolases"/>
    <property type="match status" value="1"/>
</dbReference>
<comment type="similarity">
    <text evidence="1">Belongs to the ABC transporter superfamily.</text>
</comment>
<evidence type="ECO:0000256" key="2">
    <source>
        <dbReference type="ARBA" id="ARBA00022448"/>
    </source>
</evidence>
<protein>
    <submittedName>
        <fullName evidence="5">ABC transporter ATP-binding protein</fullName>
    </submittedName>
</protein>
<dbReference type="Pfam" id="PF00005">
    <property type="entry name" value="ABC_tran"/>
    <property type="match status" value="1"/>
</dbReference>
<evidence type="ECO:0000313" key="5">
    <source>
        <dbReference type="EMBL" id="RKX69242.1"/>
    </source>
</evidence>
<sequence>MLEAKGLTRRFGGLVAVADFDLVIGEGELVGVIGPNGAGKTTLFNLLSGFLRPDQGRIFFLSREITGLPPHRIARFGLVRTFQVVRPLARLTVFENVMAGALLRKNLAEARSW</sequence>
<feature type="domain" description="ABC transporter" evidence="4">
    <location>
        <begin position="19"/>
        <end position="105"/>
    </location>
</feature>
<keyword evidence="3" id="KW-0029">Amino-acid transport</keyword>
<dbReference type="AlphaFoldDB" id="A0A660SFC7"/>
<dbReference type="InterPro" id="IPR027417">
    <property type="entry name" value="P-loop_NTPase"/>
</dbReference>
<proteinExistence type="inferred from homology"/>
<dbReference type="Gene3D" id="3.40.50.300">
    <property type="entry name" value="P-loop containing nucleotide triphosphate hydrolases"/>
    <property type="match status" value="1"/>
</dbReference>
<feature type="non-terminal residue" evidence="5">
    <location>
        <position position="113"/>
    </location>
</feature>
<keyword evidence="2" id="KW-0813">Transport</keyword>
<dbReference type="Proteomes" id="UP000268469">
    <property type="component" value="Unassembled WGS sequence"/>
</dbReference>
<evidence type="ECO:0000256" key="1">
    <source>
        <dbReference type="ARBA" id="ARBA00005417"/>
    </source>
</evidence>
<organism evidence="5 6">
    <name type="scientific">candidate division WOR-3 bacterium</name>
    <dbReference type="NCBI Taxonomy" id="2052148"/>
    <lineage>
        <taxon>Bacteria</taxon>
        <taxon>Bacteria division WOR-3</taxon>
    </lineage>
</organism>
<dbReference type="PANTHER" id="PTHR43820:SF4">
    <property type="entry name" value="HIGH-AFFINITY BRANCHED-CHAIN AMINO ACID TRANSPORT ATP-BINDING PROTEIN LIVF"/>
    <property type="match status" value="1"/>
</dbReference>
<evidence type="ECO:0000256" key="3">
    <source>
        <dbReference type="ARBA" id="ARBA00022970"/>
    </source>
</evidence>
<accession>A0A660SFC7</accession>
<dbReference type="InterPro" id="IPR052156">
    <property type="entry name" value="BCAA_Transport_ATP-bd_LivF"/>
</dbReference>
<reference evidence="5 6" key="1">
    <citation type="submission" date="2018-06" db="EMBL/GenBank/DDBJ databases">
        <title>Extensive metabolic versatility and redundancy in microbially diverse, dynamic hydrothermal sediments.</title>
        <authorList>
            <person name="Dombrowski N."/>
            <person name="Teske A."/>
            <person name="Baker B.J."/>
        </authorList>
    </citation>
    <scope>NUCLEOTIDE SEQUENCE [LARGE SCALE GENOMIC DNA]</scope>
    <source>
        <strain evidence="5">B36_G15</strain>
    </source>
</reference>
<dbReference type="GO" id="GO:0016887">
    <property type="term" value="F:ATP hydrolysis activity"/>
    <property type="evidence" value="ECO:0007669"/>
    <property type="project" value="InterPro"/>
</dbReference>
<dbReference type="GO" id="GO:0005524">
    <property type="term" value="F:ATP binding"/>
    <property type="evidence" value="ECO:0007669"/>
    <property type="project" value="UniProtKB-KW"/>
</dbReference>
<keyword evidence="5" id="KW-0547">Nucleotide-binding</keyword>
<keyword evidence="5" id="KW-0067">ATP-binding</keyword>